<gene>
    <name evidence="2" type="ORF">Tco_1029127</name>
</gene>
<protein>
    <submittedName>
        <fullName evidence="2">Uncharacterized protein</fullName>
    </submittedName>
</protein>
<proteinExistence type="predicted"/>
<dbReference type="EMBL" id="BQNB010018025">
    <property type="protein sequence ID" value="GJT69841.1"/>
    <property type="molecule type" value="Genomic_DNA"/>
</dbReference>
<name>A0ABQ5G2K1_9ASTR</name>
<feature type="compositionally biased region" description="Polar residues" evidence="1">
    <location>
        <begin position="118"/>
        <end position="132"/>
    </location>
</feature>
<sequence length="265" mass="29867">MAYSSSSLLEVELSSSLDSYLAFKAIDLLCSLLLLTVDVSNDFTKPVTPHSWSQVKKSSFAKPYHVNAPGPSGNRQKHVSFQSPREYVGSNNMVHNYYLEEAKNKAQLQKDKALNAKPSVQQPARLPNTANGNKPRPRNFNQQPRNWPPSMSSRVSNRTVNIAEPLRNQKPFLKSKDLACPTCKKSICSANHDECILKYLSKVNSRASAQKKDAHYHKTTKRYMPVEKKSDSKKHDRQISIGQKFFPNKSFGVYLKTTPPRSGLT</sequence>
<feature type="region of interest" description="Disordered" evidence="1">
    <location>
        <begin position="115"/>
        <end position="156"/>
    </location>
</feature>
<dbReference type="Proteomes" id="UP001151760">
    <property type="component" value="Unassembled WGS sequence"/>
</dbReference>
<evidence type="ECO:0000256" key="1">
    <source>
        <dbReference type="SAM" id="MobiDB-lite"/>
    </source>
</evidence>
<keyword evidence="3" id="KW-1185">Reference proteome</keyword>
<comment type="caution">
    <text evidence="2">The sequence shown here is derived from an EMBL/GenBank/DDBJ whole genome shotgun (WGS) entry which is preliminary data.</text>
</comment>
<feature type="compositionally biased region" description="Polar residues" evidence="1">
    <location>
        <begin position="139"/>
        <end position="156"/>
    </location>
</feature>
<organism evidence="2 3">
    <name type="scientific">Tanacetum coccineum</name>
    <dbReference type="NCBI Taxonomy" id="301880"/>
    <lineage>
        <taxon>Eukaryota</taxon>
        <taxon>Viridiplantae</taxon>
        <taxon>Streptophyta</taxon>
        <taxon>Embryophyta</taxon>
        <taxon>Tracheophyta</taxon>
        <taxon>Spermatophyta</taxon>
        <taxon>Magnoliopsida</taxon>
        <taxon>eudicotyledons</taxon>
        <taxon>Gunneridae</taxon>
        <taxon>Pentapetalae</taxon>
        <taxon>asterids</taxon>
        <taxon>campanulids</taxon>
        <taxon>Asterales</taxon>
        <taxon>Asteraceae</taxon>
        <taxon>Asteroideae</taxon>
        <taxon>Anthemideae</taxon>
        <taxon>Anthemidinae</taxon>
        <taxon>Tanacetum</taxon>
    </lineage>
</organism>
<reference evidence="2" key="1">
    <citation type="journal article" date="2022" name="Int. J. Mol. Sci.">
        <title>Draft Genome of Tanacetum Coccineum: Genomic Comparison of Closely Related Tanacetum-Family Plants.</title>
        <authorList>
            <person name="Yamashiro T."/>
            <person name="Shiraishi A."/>
            <person name="Nakayama K."/>
            <person name="Satake H."/>
        </authorList>
    </citation>
    <scope>NUCLEOTIDE SEQUENCE</scope>
</reference>
<evidence type="ECO:0000313" key="2">
    <source>
        <dbReference type="EMBL" id="GJT69841.1"/>
    </source>
</evidence>
<reference evidence="2" key="2">
    <citation type="submission" date="2022-01" db="EMBL/GenBank/DDBJ databases">
        <authorList>
            <person name="Yamashiro T."/>
            <person name="Shiraishi A."/>
            <person name="Satake H."/>
            <person name="Nakayama K."/>
        </authorList>
    </citation>
    <scope>NUCLEOTIDE SEQUENCE</scope>
</reference>
<evidence type="ECO:0000313" key="3">
    <source>
        <dbReference type="Proteomes" id="UP001151760"/>
    </source>
</evidence>
<accession>A0ABQ5G2K1</accession>